<keyword evidence="3" id="KW-1185">Reference proteome</keyword>
<dbReference type="SUPFAM" id="SSF160904">
    <property type="entry name" value="Jann2411-like"/>
    <property type="match status" value="1"/>
</dbReference>
<dbReference type="PANTHER" id="PTHR35525:SF3">
    <property type="entry name" value="BLL6575 PROTEIN"/>
    <property type="match status" value="1"/>
</dbReference>
<dbReference type="RefSeq" id="WP_157720383.1">
    <property type="nucleotide sequence ID" value="NZ_LT629749.1"/>
</dbReference>
<gene>
    <name evidence="2" type="ORF">SAMN04488543_1898</name>
</gene>
<evidence type="ECO:0000259" key="1">
    <source>
        <dbReference type="Pfam" id="PF11706"/>
    </source>
</evidence>
<feature type="domain" description="Zinc finger CGNR" evidence="1">
    <location>
        <begin position="135"/>
        <end position="176"/>
    </location>
</feature>
<dbReference type="Pfam" id="PF07336">
    <property type="entry name" value="ABATE"/>
    <property type="match status" value="1"/>
</dbReference>
<name>A0A1H1SZK2_9ACTN</name>
<dbReference type="Proteomes" id="UP000199092">
    <property type="component" value="Chromosome I"/>
</dbReference>
<dbReference type="InterPro" id="IPR010852">
    <property type="entry name" value="ABATE"/>
</dbReference>
<dbReference type="AlphaFoldDB" id="A0A1H1SZK2"/>
<accession>A0A1H1SZK2</accession>
<proteinExistence type="predicted"/>
<organism evidence="2 3">
    <name type="scientific">Friedmanniella luteola</name>
    <dbReference type="NCBI Taxonomy" id="546871"/>
    <lineage>
        <taxon>Bacteria</taxon>
        <taxon>Bacillati</taxon>
        <taxon>Actinomycetota</taxon>
        <taxon>Actinomycetes</taxon>
        <taxon>Propionibacteriales</taxon>
        <taxon>Nocardioidaceae</taxon>
        <taxon>Friedmanniella</taxon>
    </lineage>
</organism>
<sequence>MPFEFIADRLVLDFLPTVAARGSLGEEKLRSEQDLADWITESGVVDAAPQIRPGDLARARALREAMFRMVAALIDQRPQVPADRVLVNAAAAAPPPVLQLDDEGLHRVGDLDAVLAVLARDCLDLHAHPDRASLHWCADDTCTRPFIDRSRGQRRRWCGMKGCGDRAKAAAYRQRRRAASPT</sequence>
<dbReference type="InterPro" id="IPR023286">
    <property type="entry name" value="ABATE_dom_sf"/>
</dbReference>
<protein>
    <submittedName>
        <fullName evidence="2">Conserved protein containing a Zn-ribbon-like motif, possibly RNA-binding</fullName>
    </submittedName>
</protein>
<dbReference type="EMBL" id="LT629749">
    <property type="protein sequence ID" value="SDS52819.1"/>
    <property type="molecule type" value="Genomic_DNA"/>
</dbReference>
<dbReference type="InterPro" id="IPR021005">
    <property type="entry name" value="Znf_CGNR"/>
</dbReference>
<dbReference type="PANTHER" id="PTHR35525">
    <property type="entry name" value="BLL6575 PROTEIN"/>
    <property type="match status" value="1"/>
</dbReference>
<evidence type="ECO:0000313" key="2">
    <source>
        <dbReference type="EMBL" id="SDS52819.1"/>
    </source>
</evidence>
<evidence type="ECO:0000313" key="3">
    <source>
        <dbReference type="Proteomes" id="UP000199092"/>
    </source>
</evidence>
<dbReference type="Pfam" id="PF11706">
    <property type="entry name" value="zf-CGNR"/>
    <property type="match status" value="1"/>
</dbReference>
<dbReference type="OrthoDB" id="123307at2"/>
<dbReference type="Gene3D" id="1.10.3300.10">
    <property type="entry name" value="Jann2411-like domain"/>
    <property type="match status" value="1"/>
</dbReference>
<reference evidence="2 3" key="1">
    <citation type="submission" date="2016-10" db="EMBL/GenBank/DDBJ databases">
        <authorList>
            <person name="de Groot N.N."/>
        </authorList>
    </citation>
    <scope>NUCLEOTIDE SEQUENCE [LARGE SCALE GENOMIC DNA]</scope>
    <source>
        <strain evidence="2 3">DSM 21741</strain>
    </source>
</reference>